<dbReference type="InterPro" id="IPR004358">
    <property type="entry name" value="Sig_transdc_His_kin-like_C"/>
</dbReference>
<feature type="domain" description="HAMP" evidence="9">
    <location>
        <begin position="82"/>
        <end position="129"/>
    </location>
</feature>
<dbReference type="GO" id="GO:0000155">
    <property type="term" value="F:phosphorelay sensor kinase activity"/>
    <property type="evidence" value="ECO:0007669"/>
    <property type="project" value="InterPro"/>
</dbReference>
<evidence type="ECO:0000259" key="9">
    <source>
        <dbReference type="PROSITE" id="PS50885"/>
    </source>
</evidence>
<organism evidence="10 11">
    <name type="scientific">Desulfomonile tiedjei (strain ATCC 49306 / DSM 6799 / DCB-1)</name>
    <dbReference type="NCBI Taxonomy" id="706587"/>
    <lineage>
        <taxon>Bacteria</taxon>
        <taxon>Pseudomonadati</taxon>
        <taxon>Thermodesulfobacteriota</taxon>
        <taxon>Desulfomonilia</taxon>
        <taxon>Desulfomonilales</taxon>
        <taxon>Desulfomonilaceae</taxon>
        <taxon>Desulfomonile</taxon>
    </lineage>
</organism>
<dbReference type="OrthoDB" id="5389501at2"/>
<name>I4C9B6_DESTA</name>
<keyword evidence="4" id="KW-0597">Phosphoprotein</keyword>
<evidence type="ECO:0000256" key="5">
    <source>
        <dbReference type="ARBA" id="ARBA00022679"/>
    </source>
</evidence>
<evidence type="ECO:0000256" key="6">
    <source>
        <dbReference type="ARBA" id="ARBA00022777"/>
    </source>
</evidence>
<dbReference type="eggNOG" id="COG4251">
    <property type="taxonomic scope" value="Bacteria"/>
</dbReference>
<keyword evidence="5" id="KW-0808">Transferase</keyword>
<dbReference type="InterPro" id="IPR003594">
    <property type="entry name" value="HATPase_dom"/>
</dbReference>
<dbReference type="PROSITE" id="PS50109">
    <property type="entry name" value="HIS_KIN"/>
    <property type="match status" value="1"/>
</dbReference>
<dbReference type="PANTHER" id="PTHR43304">
    <property type="entry name" value="PHYTOCHROME-LIKE PROTEIN CPH1"/>
    <property type="match status" value="1"/>
</dbReference>
<evidence type="ECO:0000256" key="1">
    <source>
        <dbReference type="ARBA" id="ARBA00000085"/>
    </source>
</evidence>
<dbReference type="STRING" id="706587.Desti_3506"/>
<evidence type="ECO:0000256" key="7">
    <source>
        <dbReference type="SAM" id="Coils"/>
    </source>
</evidence>
<dbReference type="PRINTS" id="PR00344">
    <property type="entry name" value="BCTRLSENSOR"/>
</dbReference>
<dbReference type="KEGG" id="dti:Desti_3506"/>
<dbReference type="Pfam" id="PF00512">
    <property type="entry name" value="HisKA"/>
    <property type="match status" value="1"/>
</dbReference>
<keyword evidence="6 10" id="KW-0418">Kinase</keyword>
<dbReference type="AlphaFoldDB" id="I4C9B6"/>
<reference evidence="11" key="1">
    <citation type="submission" date="2012-06" db="EMBL/GenBank/DDBJ databases">
        <title>Complete sequence of chromosome of Desulfomonile tiedjei DSM 6799.</title>
        <authorList>
            <person name="Lucas S."/>
            <person name="Copeland A."/>
            <person name="Lapidus A."/>
            <person name="Glavina del Rio T."/>
            <person name="Dalin E."/>
            <person name="Tice H."/>
            <person name="Bruce D."/>
            <person name="Goodwin L."/>
            <person name="Pitluck S."/>
            <person name="Peters L."/>
            <person name="Ovchinnikova G."/>
            <person name="Zeytun A."/>
            <person name="Lu M."/>
            <person name="Kyrpides N."/>
            <person name="Mavromatis K."/>
            <person name="Ivanova N."/>
            <person name="Brettin T."/>
            <person name="Detter J.C."/>
            <person name="Han C."/>
            <person name="Larimer F."/>
            <person name="Land M."/>
            <person name="Hauser L."/>
            <person name="Markowitz V."/>
            <person name="Cheng J.-F."/>
            <person name="Hugenholtz P."/>
            <person name="Woyke T."/>
            <person name="Wu D."/>
            <person name="Spring S."/>
            <person name="Schroeder M."/>
            <person name="Brambilla E."/>
            <person name="Klenk H.-P."/>
            <person name="Eisen J.A."/>
        </authorList>
    </citation>
    <scope>NUCLEOTIDE SEQUENCE [LARGE SCALE GENOMIC DNA]</scope>
    <source>
        <strain evidence="11">ATCC 49306 / DSM 6799 / DCB-1</strain>
    </source>
</reference>
<evidence type="ECO:0000256" key="3">
    <source>
        <dbReference type="ARBA" id="ARBA00012438"/>
    </source>
</evidence>
<dbReference type="FunFam" id="3.30.565.10:FF:000006">
    <property type="entry name" value="Sensor histidine kinase WalK"/>
    <property type="match status" value="1"/>
</dbReference>
<comment type="subcellular location">
    <subcellularLocation>
        <location evidence="2">Membrane</location>
    </subcellularLocation>
</comment>
<dbReference type="InterPro" id="IPR003661">
    <property type="entry name" value="HisK_dim/P_dom"/>
</dbReference>
<dbReference type="Pfam" id="PF02518">
    <property type="entry name" value="HATPase_c"/>
    <property type="match status" value="1"/>
</dbReference>
<dbReference type="SMART" id="SM00387">
    <property type="entry name" value="HATPase_c"/>
    <property type="match status" value="1"/>
</dbReference>
<dbReference type="InterPro" id="IPR003660">
    <property type="entry name" value="HAMP_dom"/>
</dbReference>
<gene>
    <name evidence="10" type="ordered locus">Desti_3506</name>
</gene>
<dbReference type="CDD" id="cd06225">
    <property type="entry name" value="HAMP"/>
    <property type="match status" value="1"/>
</dbReference>
<evidence type="ECO:0000259" key="8">
    <source>
        <dbReference type="PROSITE" id="PS50109"/>
    </source>
</evidence>
<dbReference type="HOGENOM" id="CLU_791342_0_0_7"/>
<dbReference type="InterPro" id="IPR036097">
    <property type="entry name" value="HisK_dim/P_sf"/>
</dbReference>
<comment type="catalytic activity">
    <reaction evidence="1">
        <text>ATP + protein L-histidine = ADP + protein N-phospho-L-histidine.</text>
        <dbReference type="EC" id="2.7.13.3"/>
    </reaction>
</comment>
<dbReference type="InterPro" id="IPR005467">
    <property type="entry name" value="His_kinase_dom"/>
</dbReference>
<dbReference type="EMBL" id="CP003360">
    <property type="protein sequence ID" value="AFM26157.1"/>
    <property type="molecule type" value="Genomic_DNA"/>
</dbReference>
<feature type="coiled-coil region" evidence="7">
    <location>
        <begin position="124"/>
        <end position="186"/>
    </location>
</feature>
<dbReference type="EC" id="2.7.13.3" evidence="3"/>
<dbReference type="Gene3D" id="1.10.287.130">
    <property type="match status" value="1"/>
</dbReference>
<dbReference type="SMART" id="SM00388">
    <property type="entry name" value="HisKA"/>
    <property type="match status" value="1"/>
</dbReference>
<proteinExistence type="predicted"/>
<dbReference type="GO" id="GO:0016020">
    <property type="term" value="C:membrane"/>
    <property type="evidence" value="ECO:0007669"/>
    <property type="project" value="UniProtKB-SubCell"/>
</dbReference>
<dbReference type="SUPFAM" id="SSF55874">
    <property type="entry name" value="ATPase domain of HSP90 chaperone/DNA topoisomerase II/histidine kinase"/>
    <property type="match status" value="1"/>
</dbReference>
<keyword evidence="11" id="KW-1185">Reference proteome</keyword>
<sequence>MTEAELRTLRNLTKSISDLLNGDVPEPLSLSEPVHEDLALLRKATNDLIKDFDESRSFISSLARGDLGVDPPVRNLMCSPYKQLHANLRHLVWQTRQVAKGDLGQRVDFLGGFSQAFNSMILSLREKRSLEEALKKSHEALEAKVQERTGELAAINEHLKQEIIERQKAEEGLEKALAHLTRINDELRQFAYVSSHDLKEPLRNIAVSVQKLQELLHIEAGSDEEMWMKWAVDSASRMASLVDDILAFSRLDSHKPYRLIDSEKAYEKALSNLRSAIEESGATVTHDRLPAVKADLNQLAQAFQHLIGNAIKYRRDEPPRVHVSVVAEHKECQFCVHDNGIGIKQEYRDRIFSIFKRLHHNSEYPGTGIGLAIAKKVIEGHGGRIWVESEYGKGSRFYFTIPT</sequence>
<dbReference type="CDD" id="cd00082">
    <property type="entry name" value="HisKA"/>
    <property type="match status" value="1"/>
</dbReference>
<dbReference type="Proteomes" id="UP000006055">
    <property type="component" value="Chromosome"/>
</dbReference>
<feature type="domain" description="Histidine kinase" evidence="8">
    <location>
        <begin position="193"/>
        <end position="403"/>
    </location>
</feature>
<accession>I4C9B6</accession>
<dbReference type="SUPFAM" id="SSF47384">
    <property type="entry name" value="Homodimeric domain of signal transducing histidine kinase"/>
    <property type="match status" value="1"/>
</dbReference>
<dbReference type="Gene3D" id="3.30.565.10">
    <property type="entry name" value="Histidine kinase-like ATPase, C-terminal domain"/>
    <property type="match status" value="1"/>
</dbReference>
<dbReference type="PROSITE" id="PS50885">
    <property type="entry name" value="HAMP"/>
    <property type="match status" value="1"/>
</dbReference>
<evidence type="ECO:0000256" key="4">
    <source>
        <dbReference type="ARBA" id="ARBA00022553"/>
    </source>
</evidence>
<protein>
    <recommendedName>
        <fullName evidence="3">histidine kinase</fullName>
        <ecNumber evidence="3">2.7.13.3</ecNumber>
    </recommendedName>
</protein>
<evidence type="ECO:0000313" key="11">
    <source>
        <dbReference type="Proteomes" id="UP000006055"/>
    </source>
</evidence>
<keyword evidence="7" id="KW-0175">Coiled coil</keyword>
<evidence type="ECO:0000256" key="2">
    <source>
        <dbReference type="ARBA" id="ARBA00004370"/>
    </source>
</evidence>
<dbReference type="InterPro" id="IPR036890">
    <property type="entry name" value="HATPase_C_sf"/>
</dbReference>
<dbReference type="InterPro" id="IPR052162">
    <property type="entry name" value="Sensor_kinase/Photoreceptor"/>
</dbReference>
<dbReference type="PANTHER" id="PTHR43304:SF1">
    <property type="entry name" value="PAC DOMAIN-CONTAINING PROTEIN"/>
    <property type="match status" value="1"/>
</dbReference>
<dbReference type="RefSeq" id="WP_014811289.1">
    <property type="nucleotide sequence ID" value="NC_018025.1"/>
</dbReference>
<evidence type="ECO:0000313" key="10">
    <source>
        <dbReference type="EMBL" id="AFM26157.1"/>
    </source>
</evidence>